<proteinExistence type="predicted"/>
<dbReference type="GeneID" id="28763911"/>
<evidence type="ECO:0000313" key="3">
    <source>
        <dbReference type="EMBL" id="OAG01505.1"/>
    </source>
</evidence>
<keyword evidence="2" id="KW-0732">Signal</keyword>
<dbReference type="EMBL" id="KV441557">
    <property type="protein sequence ID" value="OAG01505.1"/>
    <property type="molecule type" value="Genomic_DNA"/>
</dbReference>
<keyword evidence="1" id="KW-0472">Membrane</keyword>
<feature type="signal peptide" evidence="2">
    <location>
        <begin position="1"/>
        <end position="19"/>
    </location>
</feature>
<gene>
    <name evidence="3" type="ORF">CC84DRAFT_1179574</name>
</gene>
<keyword evidence="1" id="KW-0812">Transmembrane</keyword>
<dbReference type="STRING" id="1460663.A0A177C235"/>
<feature type="transmembrane region" description="Helical" evidence="1">
    <location>
        <begin position="308"/>
        <end position="325"/>
    </location>
</feature>
<organism evidence="3 4">
    <name type="scientific">Paraphaeosphaeria sporulosa</name>
    <dbReference type="NCBI Taxonomy" id="1460663"/>
    <lineage>
        <taxon>Eukaryota</taxon>
        <taxon>Fungi</taxon>
        <taxon>Dikarya</taxon>
        <taxon>Ascomycota</taxon>
        <taxon>Pezizomycotina</taxon>
        <taxon>Dothideomycetes</taxon>
        <taxon>Pleosporomycetidae</taxon>
        <taxon>Pleosporales</taxon>
        <taxon>Massarineae</taxon>
        <taxon>Didymosphaeriaceae</taxon>
        <taxon>Paraphaeosphaeria</taxon>
    </lineage>
</organism>
<dbReference type="InParanoid" id="A0A177C235"/>
<dbReference type="AlphaFoldDB" id="A0A177C235"/>
<feature type="transmembrane region" description="Helical" evidence="1">
    <location>
        <begin position="86"/>
        <end position="105"/>
    </location>
</feature>
<dbReference type="Proteomes" id="UP000077069">
    <property type="component" value="Unassembled WGS sequence"/>
</dbReference>
<protein>
    <submittedName>
        <fullName evidence="3">Uncharacterized protein</fullName>
    </submittedName>
</protein>
<sequence>MLLHIILLATLFCLVFVTAAASSASSGFSLAKALAERSGRLPGRFQLEDFFEGGEAPIVAKGLGARVDLGIGVSSDGGFDVSVFEIPLLFAIVIRGIGSAGLLYAPALHFAWTLNGTLNFTTGFEIAVPDNSNIFIDLTEPNNSSTSGFDATTVTPVPFQASVDVDDVQLSVALRQQVQIRFNFNNGISAKVDVYLNLPKFGAGLTKKSGVDENYGALASSASGYKDVAQEVFKDVLSIEPSVDWGIGIEGEVSWFGATSNFEQEFANVIFSDVDNQCLVFNGLTGAYVDAKEVVSEAKRGDARQVRVIKVVYLMQALIVVVSTLL</sequence>
<evidence type="ECO:0000256" key="2">
    <source>
        <dbReference type="SAM" id="SignalP"/>
    </source>
</evidence>
<keyword evidence="4" id="KW-1185">Reference proteome</keyword>
<dbReference type="RefSeq" id="XP_018031870.1">
    <property type="nucleotide sequence ID" value="XM_018180425.1"/>
</dbReference>
<dbReference type="OrthoDB" id="5382170at2759"/>
<evidence type="ECO:0000313" key="4">
    <source>
        <dbReference type="Proteomes" id="UP000077069"/>
    </source>
</evidence>
<accession>A0A177C235</accession>
<feature type="chain" id="PRO_5008057608" evidence="2">
    <location>
        <begin position="20"/>
        <end position="326"/>
    </location>
</feature>
<keyword evidence="1" id="KW-1133">Transmembrane helix</keyword>
<evidence type="ECO:0000256" key="1">
    <source>
        <dbReference type="SAM" id="Phobius"/>
    </source>
</evidence>
<name>A0A177C235_9PLEO</name>
<reference evidence="3 4" key="1">
    <citation type="submission" date="2016-05" db="EMBL/GenBank/DDBJ databases">
        <title>Comparative analysis of secretome profiles of manganese(II)-oxidizing ascomycete fungi.</title>
        <authorList>
            <consortium name="DOE Joint Genome Institute"/>
            <person name="Zeiner C.A."/>
            <person name="Purvine S.O."/>
            <person name="Zink E.M."/>
            <person name="Wu S."/>
            <person name="Pasa-Tolic L."/>
            <person name="Chaput D.L."/>
            <person name="Haridas S."/>
            <person name="Grigoriev I.V."/>
            <person name="Santelli C.M."/>
            <person name="Hansel C.M."/>
        </authorList>
    </citation>
    <scope>NUCLEOTIDE SEQUENCE [LARGE SCALE GENOMIC DNA]</scope>
    <source>
        <strain evidence="3 4">AP3s5-JAC2a</strain>
    </source>
</reference>